<evidence type="ECO:0000256" key="1">
    <source>
        <dbReference type="ARBA" id="ARBA00004651"/>
    </source>
</evidence>
<accession>A0A4R2NE03</accession>
<keyword evidence="3" id="KW-1003">Cell membrane</keyword>
<dbReference type="InterPro" id="IPR023090">
    <property type="entry name" value="UPF0702_alpha/beta_dom_sf"/>
</dbReference>
<dbReference type="Gene3D" id="3.30.240.20">
    <property type="entry name" value="bsu07140 like domains"/>
    <property type="match status" value="2"/>
</dbReference>
<evidence type="ECO:0000259" key="9">
    <source>
        <dbReference type="Pfam" id="PF20730"/>
    </source>
</evidence>
<dbReference type="PANTHER" id="PTHR34582">
    <property type="entry name" value="UPF0702 TRANSMEMBRANE PROTEIN YCAP"/>
    <property type="match status" value="1"/>
</dbReference>
<evidence type="ECO:0000256" key="5">
    <source>
        <dbReference type="ARBA" id="ARBA00022989"/>
    </source>
</evidence>
<dbReference type="Pfam" id="PF20730">
    <property type="entry name" value="YetF_N"/>
    <property type="match status" value="1"/>
</dbReference>
<comment type="similarity">
    <text evidence="2">Belongs to the UPF0702 family.</text>
</comment>
<protein>
    <submittedName>
        <fullName evidence="10">Uncharacterized membrane protein YcaP (DUF421 family)</fullName>
    </submittedName>
</protein>
<evidence type="ECO:0000256" key="2">
    <source>
        <dbReference type="ARBA" id="ARBA00006448"/>
    </source>
</evidence>
<organism evidence="10 11">
    <name type="scientific">Scopulibacillus darangshiensis</name>
    <dbReference type="NCBI Taxonomy" id="442528"/>
    <lineage>
        <taxon>Bacteria</taxon>
        <taxon>Bacillati</taxon>
        <taxon>Bacillota</taxon>
        <taxon>Bacilli</taxon>
        <taxon>Bacillales</taxon>
        <taxon>Sporolactobacillaceae</taxon>
        <taxon>Scopulibacillus</taxon>
    </lineage>
</organism>
<reference evidence="10 11" key="1">
    <citation type="submission" date="2019-03" db="EMBL/GenBank/DDBJ databases">
        <title>Genomic Encyclopedia of Type Strains, Phase IV (KMG-IV): sequencing the most valuable type-strain genomes for metagenomic binning, comparative biology and taxonomic classification.</title>
        <authorList>
            <person name="Goeker M."/>
        </authorList>
    </citation>
    <scope>NUCLEOTIDE SEQUENCE [LARGE SCALE GENOMIC DNA]</scope>
    <source>
        <strain evidence="10 11">DSM 19377</strain>
    </source>
</reference>
<keyword evidence="11" id="KW-1185">Reference proteome</keyword>
<keyword evidence="5 7" id="KW-1133">Transmembrane helix</keyword>
<feature type="domain" description="YetF-like N-terminal transmembrane" evidence="9">
    <location>
        <begin position="6"/>
        <end position="79"/>
    </location>
</feature>
<feature type="transmembrane region" description="Helical" evidence="7">
    <location>
        <begin position="57"/>
        <end position="79"/>
    </location>
</feature>
<feature type="domain" description="YetF C-terminal" evidence="8">
    <location>
        <begin position="82"/>
        <end position="214"/>
    </location>
</feature>
<comment type="caution">
    <text evidence="10">The sequence shown here is derived from an EMBL/GenBank/DDBJ whole genome shotgun (WGS) entry which is preliminary data.</text>
</comment>
<sequence>MKHFGSLTIELTVGLFALLLLLKIMGRSSIAEATPFDFVSVVVLGDFVGNAIYDPDAKVTSILYAIALWAVLILLINFVTMKVNNSRGAFESKPAIIIGNGVLDRQEMKKNKLDMNRLQALLRDKDVFSFREVEYAILEANGKISVIKKPIYNNVFKKDLNLPVATITLPVTLVSDGVIMKKGLAAIGKSQDWLRNELSARGINDFRNVFIAEWRQEDGLFIQEGI</sequence>
<dbReference type="AlphaFoldDB" id="A0A4R2NE03"/>
<dbReference type="InterPro" id="IPR048454">
    <property type="entry name" value="YetF_N"/>
</dbReference>
<proteinExistence type="inferred from homology"/>
<evidence type="ECO:0000313" key="10">
    <source>
        <dbReference type="EMBL" id="TCP19509.1"/>
    </source>
</evidence>
<evidence type="ECO:0000256" key="6">
    <source>
        <dbReference type="ARBA" id="ARBA00023136"/>
    </source>
</evidence>
<dbReference type="EMBL" id="SLXK01000062">
    <property type="protein sequence ID" value="TCP19509.1"/>
    <property type="molecule type" value="Genomic_DNA"/>
</dbReference>
<dbReference type="PANTHER" id="PTHR34582:SF5">
    <property type="entry name" value="UPF0702 TRANSMEMBRANE PROTEIN YETF"/>
    <property type="match status" value="1"/>
</dbReference>
<dbReference type="GO" id="GO:0005886">
    <property type="term" value="C:plasma membrane"/>
    <property type="evidence" value="ECO:0007669"/>
    <property type="project" value="UniProtKB-SubCell"/>
</dbReference>
<name>A0A4R2NE03_9BACL</name>
<evidence type="ECO:0000313" key="11">
    <source>
        <dbReference type="Proteomes" id="UP000295416"/>
    </source>
</evidence>
<keyword evidence="6 7" id="KW-0472">Membrane</keyword>
<gene>
    <name evidence="10" type="ORF">EV207_16214</name>
</gene>
<evidence type="ECO:0000256" key="7">
    <source>
        <dbReference type="SAM" id="Phobius"/>
    </source>
</evidence>
<dbReference type="RefSeq" id="WP_243647203.1">
    <property type="nucleotide sequence ID" value="NZ_SLXK01000062.1"/>
</dbReference>
<dbReference type="Pfam" id="PF04239">
    <property type="entry name" value="DUF421"/>
    <property type="match status" value="1"/>
</dbReference>
<evidence type="ECO:0000256" key="4">
    <source>
        <dbReference type="ARBA" id="ARBA00022692"/>
    </source>
</evidence>
<keyword evidence="4 7" id="KW-0812">Transmembrane</keyword>
<dbReference type="InterPro" id="IPR007353">
    <property type="entry name" value="DUF421"/>
</dbReference>
<comment type="subcellular location">
    <subcellularLocation>
        <location evidence="1">Cell membrane</location>
        <topology evidence="1">Multi-pass membrane protein</topology>
    </subcellularLocation>
</comment>
<dbReference type="Proteomes" id="UP000295416">
    <property type="component" value="Unassembled WGS sequence"/>
</dbReference>
<evidence type="ECO:0000259" key="8">
    <source>
        <dbReference type="Pfam" id="PF04239"/>
    </source>
</evidence>
<evidence type="ECO:0000256" key="3">
    <source>
        <dbReference type="ARBA" id="ARBA00022475"/>
    </source>
</evidence>